<evidence type="ECO:0000259" key="3">
    <source>
        <dbReference type="PROSITE" id="PS50853"/>
    </source>
</evidence>
<dbReference type="GO" id="GO:0031430">
    <property type="term" value="C:M band"/>
    <property type="evidence" value="ECO:0007669"/>
    <property type="project" value="TreeGrafter"/>
</dbReference>
<dbReference type="InterPro" id="IPR003961">
    <property type="entry name" value="FN3_dom"/>
</dbReference>
<dbReference type="InterPro" id="IPR036116">
    <property type="entry name" value="FN3_sf"/>
</dbReference>
<feature type="domain" description="Fibronectin type-III" evidence="3">
    <location>
        <begin position="151"/>
        <end position="257"/>
    </location>
</feature>
<reference evidence="4" key="1">
    <citation type="submission" date="2021-05" db="EMBL/GenBank/DDBJ databases">
        <authorList>
            <person name="Alioto T."/>
            <person name="Alioto T."/>
            <person name="Gomez Garrido J."/>
        </authorList>
    </citation>
    <scope>NUCLEOTIDE SEQUENCE</scope>
</reference>
<name>A0A8D8WFS0_9HEMI</name>
<accession>A0A8D8WFS0</accession>
<dbReference type="InterPro" id="IPR050964">
    <property type="entry name" value="Striated_Muscle_Regulatory"/>
</dbReference>
<dbReference type="AlphaFoldDB" id="A0A8D8WFS0"/>
<evidence type="ECO:0000256" key="2">
    <source>
        <dbReference type="SAM" id="MobiDB-lite"/>
    </source>
</evidence>
<evidence type="ECO:0000256" key="1">
    <source>
        <dbReference type="ARBA" id="ARBA00022737"/>
    </source>
</evidence>
<dbReference type="PANTHER" id="PTHR13817:SF151">
    <property type="entry name" value="TITIN"/>
    <property type="match status" value="1"/>
</dbReference>
<feature type="compositionally biased region" description="Basic and acidic residues" evidence="2">
    <location>
        <begin position="118"/>
        <end position="130"/>
    </location>
</feature>
<keyword evidence="1" id="KW-0677">Repeat</keyword>
<feature type="region of interest" description="Disordered" evidence="2">
    <location>
        <begin position="115"/>
        <end position="137"/>
    </location>
</feature>
<dbReference type="EMBL" id="HBUF01191853">
    <property type="protein sequence ID" value="CAG6658633.1"/>
    <property type="molecule type" value="Transcribed_RNA"/>
</dbReference>
<dbReference type="CDD" id="cd00063">
    <property type="entry name" value="FN3"/>
    <property type="match status" value="2"/>
</dbReference>
<organism evidence="4">
    <name type="scientific">Cacopsylla melanoneura</name>
    <dbReference type="NCBI Taxonomy" id="428564"/>
    <lineage>
        <taxon>Eukaryota</taxon>
        <taxon>Metazoa</taxon>
        <taxon>Ecdysozoa</taxon>
        <taxon>Arthropoda</taxon>
        <taxon>Hexapoda</taxon>
        <taxon>Insecta</taxon>
        <taxon>Pterygota</taxon>
        <taxon>Neoptera</taxon>
        <taxon>Paraneoptera</taxon>
        <taxon>Hemiptera</taxon>
        <taxon>Sternorrhyncha</taxon>
        <taxon>Psylloidea</taxon>
        <taxon>Psyllidae</taxon>
        <taxon>Psyllinae</taxon>
        <taxon>Cacopsylla</taxon>
    </lineage>
</organism>
<dbReference type="SUPFAM" id="SSF49265">
    <property type="entry name" value="Fibronectin type III"/>
    <property type="match status" value="1"/>
</dbReference>
<evidence type="ECO:0000313" key="4">
    <source>
        <dbReference type="EMBL" id="CAG6658633.1"/>
    </source>
</evidence>
<dbReference type="PANTHER" id="PTHR13817">
    <property type="entry name" value="TITIN"/>
    <property type="match status" value="1"/>
</dbReference>
<proteinExistence type="predicted"/>
<dbReference type="InterPro" id="IPR013783">
    <property type="entry name" value="Ig-like_fold"/>
</dbReference>
<feature type="domain" description="Fibronectin type-III" evidence="3">
    <location>
        <begin position="266"/>
        <end position="369"/>
    </location>
</feature>
<dbReference type="PROSITE" id="PS50853">
    <property type="entry name" value="FN3"/>
    <property type="match status" value="2"/>
</dbReference>
<dbReference type="SMART" id="SM00060">
    <property type="entry name" value="FN3"/>
    <property type="match status" value="2"/>
</dbReference>
<protein>
    <submittedName>
        <fullName evidence="4">Twitchin</fullName>
    </submittedName>
</protein>
<dbReference type="Pfam" id="PF00041">
    <property type="entry name" value="fn3"/>
    <property type="match status" value="1"/>
</dbReference>
<dbReference type="Gene3D" id="2.60.40.10">
    <property type="entry name" value="Immunoglobulins"/>
    <property type="match status" value="2"/>
</dbReference>
<dbReference type="GO" id="GO:0045214">
    <property type="term" value="P:sarcomere organization"/>
    <property type="evidence" value="ECO:0007669"/>
    <property type="project" value="TreeGrafter"/>
</dbReference>
<sequence>MSGCIQVDTMSKQHLIFMPENGKTHFKFTTELQIRGQPHDETSCETCKARVKQCTVNVHANHVQNQILIKQRECSKLWNETLDQIMKVEPAGPLDIEPEILPVFNSNVKLEESEPLESEGKVIDSHDKKPCPKTTHPSGGTTVTVLPLFKPKGPLEVINLTKPEPGHYKASCTLTWKGGVETINGHAGDFGPIKKYLVETCYANYLVWRILKKTPHTFFQVEDLIPGREYKFRVKAISEHGESEPLETEGTLKIIDDRKPLPVPDPPNAPVLVKWTDTHWHLSWGPHKKVPGTPPVYSILEKTVSLLEDFVQTGRKPDAVWEKAAQTPLSEAIMTGLTEGRLYQFRVIYINKTGRSEPSPPSLFLAKHRSINPFGISEPHSEDPAISDCNSPFNIPLPSLTFSPAFGNNGSPSSSLQLVFPLKFNNQCPPIMPTTWLPPPRPQFGPPFAQSHMCPPQPSENDSRWLASAIKQFGAPFDLSPTNPLQPPEMGDIWCNQGRQGFSGLLDLGRQQWQHVGQTRNEMTIYEMNLGRQQWQHVGQNRNEMI</sequence>